<dbReference type="Pfam" id="PF00535">
    <property type="entry name" value="Glycos_transf_2"/>
    <property type="match status" value="1"/>
</dbReference>
<reference evidence="2" key="1">
    <citation type="journal article" date="2015" name="Nature">
        <title>Complex archaea that bridge the gap between prokaryotes and eukaryotes.</title>
        <authorList>
            <person name="Spang A."/>
            <person name="Saw J.H."/>
            <person name="Jorgensen S.L."/>
            <person name="Zaremba-Niedzwiedzka K."/>
            <person name="Martijn J."/>
            <person name="Lind A.E."/>
            <person name="van Eijk R."/>
            <person name="Schleper C."/>
            <person name="Guy L."/>
            <person name="Ettema T.J."/>
        </authorList>
    </citation>
    <scope>NUCLEOTIDE SEQUENCE</scope>
</reference>
<accession>A0A0F8WS49</accession>
<organism evidence="2">
    <name type="scientific">marine sediment metagenome</name>
    <dbReference type="NCBI Taxonomy" id="412755"/>
    <lineage>
        <taxon>unclassified sequences</taxon>
        <taxon>metagenomes</taxon>
        <taxon>ecological metagenomes</taxon>
    </lineage>
</organism>
<dbReference type="InterPro" id="IPR029044">
    <property type="entry name" value="Nucleotide-diphossugar_trans"/>
</dbReference>
<feature type="domain" description="Glycosyltransferase 2-like" evidence="1">
    <location>
        <begin position="2"/>
        <end position="66"/>
    </location>
</feature>
<dbReference type="InterPro" id="IPR001173">
    <property type="entry name" value="Glyco_trans_2-like"/>
</dbReference>
<gene>
    <name evidence="2" type="ORF">LCGC14_3117710</name>
</gene>
<sequence length="74" mass="8471">MNTGFAGGINIGIKHSKGDLILFLNSDIVHEPDFLMEMLNFFKNKKVHIAQPKICYYNDKNKIWQNGGKINLFS</sequence>
<evidence type="ECO:0000313" key="2">
    <source>
        <dbReference type="EMBL" id="KKK51165.1"/>
    </source>
</evidence>
<proteinExistence type="predicted"/>
<dbReference type="AlphaFoldDB" id="A0A0F8WS49"/>
<dbReference type="Gene3D" id="3.90.550.10">
    <property type="entry name" value="Spore Coat Polysaccharide Biosynthesis Protein SpsA, Chain A"/>
    <property type="match status" value="1"/>
</dbReference>
<dbReference type="EMBL" id="LAZR01067650">
    <property type="protein sequence ID" value="KKK51165.1"/>
    <property type="molecule type" value="Genomic_DNA"/>
</dbReference>
<name>A0A0F8WS49_9ZZZZ</name>
<protein>
    <recommendedName>
        <fullName evidence="1">Glycosyltransferase 2-like domain-containing protein</fullName>
    </recommendedName>
</protein>
<comment type="caution">
    <text evidence="2">The sequence shown here is derived from an EMBL/GenBank/DDBJ whole genome shotgun (WGS) entry which is preliminary data.</text>
</comment>
<feature type="non-terminal residue" evidence="2">
    <location>
        <position position="74"/>
    </location>
</feature>
<dbReference type="SUPFAM" id="SSF53448">
    <property type="entry name" value="Nucleotide-diphospho-sugar transferases"/>
    <property type="match status" value="1"/>
</dbReference>
<evidence type="ECO:0000259" key="1">
    <source>
        <dbReference type="Pfam" id="PF00535"/>
    </source>
</evidence>